<dbReference type="HOGENOM" id="CLU_573702_0_0_1"/>
<protein>
    <submittedName>
        <fullName evidence="11">Putative Heavy metal tolerance protein</fullName>
    </submittedName>
</protein>
<evidence type="ECO:0000256" key="8">
    <source>
        <dbReference type="SAM" id="MobiDB-lite"/>
    </source>
</evidence>
<dbReference type="InterPro" id="IPR017871">
    <property type="entry name" value="ABC_transporter-like_CS"/>
</dbReference>
<feature type="transmembrane region" description="Helical" evidence="9">
    <location>
        <begin position="18"/>
        <end position="39"/>
    </location>
</feature>
<feature type="compositionally biased region" description="Basic and acidic residues" evidence="8">
    <location>
        <begin position="440"/>
        <end position="453"/>
    </location>
</feature>
<keyword evidence="3 9" id="KW-0812">Transmembrane</keyword>
<dbReference type="InterPro" id="IPR027417">
    <property type="entry name" value="P-loop_NTPase"/>
</dbReference>
<dbReference type="Pfam" id="PF00005">
    <property type="entry name" value="ABC_tran"/>
    <property type="match status" value="1"/>
</dbReference>
<proteinExistence type="inferred from homology"/>
<dbReference type="GO" id="GO:0016887">
    <property type="term" value="F:ATP hydrolysis activity"/>
    <property type="evidence" value="ECO:0007669"/>
    <property type="project" value="InterPro"/>
</dbReference>
<evidence type="ECO:0000313" key="12">
    <source>
        <dbReference type="Proteomes" id="UP000005446"/>
    </source>
</evidence>
<evidence type="ECO:0000256" key="3">
    <source>
        <dbReference type="ARBA" id="ARBA00022692"/>
    </source>
</evidence>
<dbReference type="PANTHER" id="PTHR24221:SF503">
    <property type="entry name" value="MITOCHONDRIAL POTASSIUM CHANNEL ATP-BINDING SUBUNIT"/>
    <property type="match status" value="1"/>
</dbReference>
<dbReference type="InterPro" id="IPR036640">
    <property type="entry name" value="ABC1_TM_sf"/>
</dbReference>
<dbReference type="Gene3D" id="1.20.1560.10">
    <property type="entry name" value="ABC transporter type 1, transmembrane domain"/>
    <property type="match status" value="1"/>
</dbReference>
<keyword evidence="12" id="KW-1185">Reference proteome</keyword>
<comment type="subcellular location">
    <subcellularLocation>
        <location evidence="1">Membrane</location>
        <topology evidence="1">Multi-pass membrane protein</topology>
    </subcellularLocation>
</comment>
<dbReference type="PROSITE" id="PS00211">
    <property type="entry name" value="ABC_TRANSPORTER_1"/>
    <property type="match status" value="1"/>
</dbReference>
<feature type="domain" description="ABC transporter" evidence="10">
    <location>
        <begin position="234"/>
        <end position="469"/>
    </location>
</feature>
<evidence type="ECO:0000256" key="2">
    <source>
        <dbReference type="ARBA" id="ARBA00005580"/>
    </source>
</evidence>
<dbReference type="InterPro" id="IPR003593">
    <property type="entry name" value="AAA+_ATPase"/>
</dbReference>
<dbReference type="InParanoid" id="H0EJ63"/>
<evidence type="ECO:0000313" key="11">
    <source>
        <dbReference type="EMBL" id="EHL01496.1"/>
    </source>
</evidence>
<dbReference type="Proteomes" id="UP000005446">
    <property type="component" value="Unassembled WGS sequence"/>
</dbReference>
<keyword evidence="6 9" id="KW-1133">Transmembrane helix</keyword>
<gene>
    <name evidence="11" type="ORF">M7I_2587</name>
</gene>
<name>H0EJ63_GLAL7</name>
<dbReference type="Gene3D" id="3.40.50.300">
    <property type="entry name" value="P-loop containing nucleotide triphosphate hydrolases"/>
    <property type="match status" value="1"/>
</dbReference>
<dbReference type="SUPFAM" id="SSF52540">
    <property type="entry name" value="P-loop containing nucleoside triphosphate hydrolases"/>
    <property type="match status" value="1"/>
</dbReference>
<dbReference type="GO" id="GO:0042626">
    <property type="term" value="F:ATPase-coupled transmembrane transporter activity"/>
    <property type="evidence" value="ECO:0007669"/>
    <property type="project" value="TreeGrafter"/>
</dbReference>
<dbReference type="PROSITE" id="PS50893">
    <property type="entry name" value="ABC_TRANSPORTER_2"/>
    <property type="match status" value="1"/>
</dbReference>
<feature type="region of interest" description="Disordered" evidence="8">
    <location>
        <begin position="433"/>
        <end position="453"/>
    </location>
</feature>
<dbReference type="GO" id="GO:0005524">
    <property type="term" value="F:ATP binding"/>
    <property type="evidence" value="ECO:0007669"/>
    <property type="project" value="UniProtKB-KW"/>
</dbReference>
<feature type="transmembrane region" description="Helical" evidence="9">
    <location>
        <begin position="59"/>
        <end position="80"/>
    </location>
</feature>
<dbReference type="InterPro" id="IPR039421">
    <property type="entry name" value="Type_1_exporter"/>
</dbReference>
<sequence length="476" mass="52911">MAATTPTSVWIAIATLHYAYPALTFFYFLFALTITVCMLQTQSLRVQDAQVRRDVMLGLIFAVAGTYLIESVAVLVEVLFDSNEWYPTQDHVVRVSLQLRKQQSLLRNKLAGKPGSSEDSSKGYGTSGTTTAISKASSQDSWVIKQAKAQELVQKRLKQDGNWFTYAKGFAMFNMIPYEQDKYAGGPLTFFSSMFKNISYSLMDAEKLLELFQTKPTITDSPNAKMLKLDKGEVRFDNVSFAYDERKPTLKNVSFTIPAGKTVALVGETGGGKSTILKLLDRFYDVSGGSITIDNQDIRNVKLSSLRENIGIVPQDPTLFNMSIMENIRYSRLSATDEEVYDACKAAAVHDKIMTFPDGYDSQVGNMGVKLSGGEKQRVAIARAILKQPEIILLDEATSAVDTETEHLIQEGFRTLCRNRTTFIVALKTDAAEGTSKKYTPKEAAKAQKKLEKEEKKAASLRKKIAKKARFQTTGQ</sequence>
<dbReference type="AlphaFoldDB" id="H0EJ63"/>
<evidence type="ECO:0000256" key="4">
    <source>
        <dbReference type="ARBA" id="ARBA00022741"/>
    </source>
</evidence>
<evidence type="ECO:0000259" key="10">
    <source>
        <dbReference type="PROSITE" id="PS50893"/>
    </source>
</evidence>
<dbReference type="SMART" id="SM00382">
    <property type="entry name" value="AAA"/>
    <property type="match status" value="1"/>
</dbReference>
<dbReference type="OrthoDB" id="6500128at2759"/>
<comment type="similarity">
    <text evidence="2">Belongs to the ABC transporter superfamily. ABCB family. Mitochondrial peptide exporter (TC 3.A.1.212) subfamily.</text>
</comment>
<evidence type="ECO:0000256" key="1">
    <source>
        <dbReference type="ARBA" id="ARBA00004141"/>
    </source>
</evidence>
<comment type="caution">
    <text evidence="11">The sequence shown here is derived from an EMBL/GenBank/DDBJ whole genome shotgun (WGS) entry which is preliminary data.</text>
</comment>
<feature type="region of interest" description="Disordered" evidence="8">
    <location>
        <begin position="109"/>
        <end position="132"/>
    </location>
</feature>
<dbReference type="InterPro" id="IPR003439">
    <property type="entry name" value="ABC_transporter-like_ATP-bd"/>
</dbReference>
<keyword evidence="4" id="KW-0547">Nucleotide-binding</keyword>
<evidence type="ECO:0000256" key="7">
    <source>
        <dbReference type="ARBA" id="ARBA00023136"/>
    </source>
</evidence>
<evidence type="ECO:0000256" key="6">
    <source>
        <dbReference type="ARBA" id="ARBA00022989"/>
    </source>
</evidence>
<keyword evidence="5" id="KW-0067">ATP-binding</keyword>
<reference evidence="11 12" key="1">
    <citation type="journal article" date="2012" name="Eukaryot. Cell">
        <title>Genome sequence of the fungus Glarea lozoyensis: the first genome sequence of a species from the Helotiaceae family.</title>
        <authorList>
            <person name="Youssar L."/>
            <person name="Gruening B.A."/>
            <person name="Erxleben A."/>
            <person name="Guenther S."/>
            <person name="Huettel W."/>
        </authorList>
    </citation>
    <scope>NUCLEOTIDE SEQUENCE [LARGE SCALE GENOMIC DNA]</scope>
    <source>
        <strain evidence="12">ATCC 74030 / MF5533</strain>
    </source>
</reference>
<dbReference type="FunFam" id="3.40.50.300:FF:000218">
    <property type="entry name" value="Multidrug ABC transporter ATP-binding protein"/>
    <property type="match status" value="1"/>
</dbReference>
<accession>H0EJ63</accession>
<feature type="compositionally biased region" description="Low complexity" evidence="8">
    <location>
        <begin position="122"/>
        <end position="131"/>
    </location>
</feature>
<evidence type="ECO:0000256" key="9">
    <source>
        <dbReference type="SAM" id="Phobius"/>
    </source>
</evidence>
<organism evidence="11 12">
    <name type="scientific">Glarea lozoyensis (strain ATCC 74030 / MF5533)</name>
    <dbReference type="NCBI Taxonomy" id="1104152"/>
    <lineage>
        <taxon>Eukaryota</taxon>
        <taxon>Fungi</taxon>
        <taxon>Dikarya</taxon>
        <taxon>Ascomycota</taxon>
        <taxon>Pezizomycotina</taxon>
        <taxon>Leotiomycetes</taxon>
        <taxon>Helotiales</taxon>
        <taxon>Helotiaceae</taxon>
        <taxon>Glarea</taxon>
    </lineage>
</organism>
<evidence type="ECO:0000256" key="5">
    <source>
        <dbReference type="ARBA" id="ARBA00022840"/>
    </source>
</evidence>
<dbReference type="EMBL" id="AGUE01000053">
    <property type="protein sequence ID" value="EHL01496.1"/>
    <property type="molecule type" value="Genomic_DNA"/>
</dbReference>
<dbReference type="PANTHER" id="PTHR24221">
    <property type="entry name" value="ATP-BINDING CASSETTE SUB-FAMILY B"/>
    <property type="match status" value="1"/>
</dbReference>
<keyword evidence="7 9" id="KW-0472">Membrane</keyword>
<dbReference type="GO" id="GO:0016020">
    <property type="term" value="C:membrane"/>
    <property type="evidence" value="ECO:0007669"/>
    <property type="project" value="UniProtKB-SubCell"/>
</dbReference>